<sequence length="378" mass="44035">MLGPTSSVTDLLRTRFLTRFLGLSISIFLFAVVFWLYNVSLHPKTHNASSDYPIVIQRTRDMFSNETRDIGILTIVDETANLDDYHFALDSMGCYAALQNYSFRIERVSQKWSALCNQTDIMMKRHCMVAHLLDDHEYSLVIDADIGVINPEKLIEDYIDERFDIIMYERFFNWEIAMGSFLIKRSNFSKEFFLNFANYELPNSKNGRDNGAVHIYLAELLVPLAKTEIQDCRSIWASATSYSDVFLFEACIKLILGSIREFPTKIKIHEKGTAWVRDGWITDSRWNPEVDFMIHGWQLRSLKSKKSFFFSGCGFACWRNPFFRPINQSECATGTTMWHYNADLLATKDEIRTELETLKIKVKRDFWTSAGKLAKYFR</sequence>
<evidence type="ECO:0008006" key="4">
    <source>
        <dbReference type="Google" id="ProtNLM"/>
    </source>
</evidence>
<dbReference type="Pfam" id="PF03314">
    <property type="entry name" value="DUF273"/>
    <property type="match status" value="1"/>
</dbReference>
<dbReference type="EMBL" id="AZBU02000004">
    <property type="protein sequence ID" value="TKR83283.1"/>
    <property type="molecule type" value="Genomic_DNA"/>
</dbReference>
<evidence type="ECO:0000256" key="1">
    <source>
        <dbReference type="SAM" id="Phobius"/>
    </source>
</evidence>
<gene>
    <name evidence="2" type="ORF">L596_016904</name>
</gene>
<dbReference type="PANTHER" id="PTHR31562:SF9">
    <property type="entry name" value="GLYCOSYLTRANSFERASE FAMILY 8 PROTEIN"/>
    <property type="match status" value="1"/>
</dbReference>
<reference evidence="2 3" key="1">
    <citation type="journal article" date="2015" name="Genome Biol.">
        <title>Comparative genomics of Steinernema reveals deeply conserved gene regulatory networks.</title>
        <authorList>
            <person name="Dillman A.R."/>
            <person name="Macchietto M."/>
            <person name="Porter C.F."/>
            <person name="Rogers A."/>
            <person name="Williams B."/>
            <person name="Antoshechkin I."/>
            <person name="Lee M.M."/>
            <person name="Goodwin Z."/>
            <person name="Lu X."/>
            <person name="Lewis E.E."/>
            <person name="Goodrich-Blair H."/>
            <person name="Stock S.P."/>
            <person name="Adams B.J."/>
            <person name="Sternberg P.W."/>
            <person name="Mortazavi A."/>
        </authorList>
    </citation>
    <scope>NUCLEOTIDE SEQUENCE [LARGE SCALE GENOMIC DNA]</scope>
    <source>
        <strain evidence="2 3">ALL</strain>
    </source>
</reference>
<dbReference type="AlphaFoldDB" id="A0A4U5NL05"/>
<dbReference type="Gene3D" id="3.90.550.10">
    <property type="entry name" value="Spore Coat Polysaccharide Biosynthesis Protein SpsA, Chain A"/>
    <property type="match status" value="1"/>
</dbReference>
<keyword evidence="3" id="KW-1185">Reference proteome</keyword>
<proteinExistence type="predicted"/>
<comment type="caution">
    <text evidence="2">The sequence shown here is derived from an EMBL/GenBank/DDBJ whole genome shotgun (WGS) entry which is preliminary data.</text>
</comment>
<accession>A0A4U5NL05</accession>
<organism evidence="2 3">
    <name type="scientific">Steinernema carpocapsae</name>
    <name type="common">Entomopathogenic nematode</name>
    <dbReference type="NCBI Taxonomy" id="34508"/>
    <lineage>
        <taxon>Eukaryota</taxon>
        <taxon>Metazoa</taxon>
        <taxon>Ecdysozoa</taxon>
        <taxon>Nematoda</taxon>
        <taxon>Chromadorea</taxon>
        <taxon>Rhabditida</taxon>
        <taxon>Tylenchina</taxon>
        <taxon>Panagrolaimomorpha</taxon>
        <taxon>Strongyloidoidea</taxon>
        <taxon>Steinernematidae</taxon>
        <taxon>Steinernema</taxon>
    </lineage>
</organism>
<feature type="transmembrane region" description="Helical" evidence="1">
    <location>
        <begin position="20"/>
        <end position="37"/>
    </location>
</feature>
<reference evidence="2 3" key="2">
    <citation type="journal article" date="2019" name="G3 (Bethesda)">
        <title>Hybrid Assembly of the Genome of the Entomopathogenic Nematode Steinernema carpocapsae Identifies the X-Chromosome.</title>
        <authorList>
            <person name="Serra L."/>
            <person name="Macchietto M."/>
            <person name="Macias-Munoz A."/>
            <person name="McGill C.J."/>
            <person name="Rodriguez I.M."/>
            <person name="Rodriguez B."/>
            <person name="Murad R."/>
            <person name="Mortazavi A."/>
        </authorList>
    </citation>
    <scope>NUCLEOTIDE SEQUENCE [LARGE SCALE GENOMIC DNA]</scope>
    <source>
        <strain evidence="2 3">ALL</strain>
    </source>
</reference>
<keyword evidence="1" id="KW-0472">Membrane</keyword>
<dbReference type="Proteomes" id="UP000298663">
    <property type="component" value="Unassembled WGS sequence"/>
</dbReference>
<keyword evidence="1" id="KW-1133">Transmembrane helix</keyword>
<dbReference type="InterPro" id="IPR004988">
    <property type="entry name" value="DUF273"/>
</dbReference>
<dbReference type="InterPro" id="IPR029044">
    <property type="entry name" value="Nucleotide-diphossugar_trans"/>
</dbReference>
<dbReference type="PANTHER" id="PTHR31562">
    <property type="entry name" value="PROTEIN CBG18972"/>
    <property type="match status" value="1"/>
</dbReference>
<protein>
    <recommendedName>
        <fullName evidence="4">Nucleotide-diphospho-sugar transferase domain-containing protein</fullName>
    </recommendedName>
</protein>
<dbReference type="OrthoDB" id="407658at2759"/>
<name>A0A4U5NL05_STECR</name>
<evidence type="ECO:0000313" key="3">
    <source>
        <dbReference type="Proteomes" id="UP000298663"/>
    </source>
</evidence>
<evidence type="ECO:0000313" key="2">
    <source>
        <dbReference type="EMBL" id="TKR83283.1"/>
    </source>
</evidence>
<keyword evidence="1" id="KW-0812">Transmembrane</keyword>